<evidence type="ECO:0000313" key="2">
    <source>
        <dbReference type="EMBL" id="SDW74314.1"/>
    </source>
</evidence>
<evidence type="ECO:0008006" key="4">
    <source>
        <dbReference type="Google" id="ProtNLM"/>
    </source>
</evidence>
<dbReference type="Proteomes" id="UP000182379">
    <property type="component" value="Unassembled WGS sequence"/>
</dbReference>
<feature type="transmembrane region" description="Helical" evidence="1">
    <location>
        <begin position="6"/>
        <end position="23"/>
    </location>
</feature>
<keyword evidence="1" id="KW-0812">Transmembrane</keyword>
<organism evidence="2 3">
    <name type="scientific">Acidaminococcus fermentans</name>
    <dbReference type="NCBI Taxonomy" id="905"/>
    <lineage>
        <taxon>Bacteria</taxon>
        <taxon>Bacillati</taxon>
        <taxon>Bacillota</taxon>
        <taxon>Negativicutes</taxon>
        <taxon>Acidaminococcales</taxon>
        <taxon>Acidaminococcaceae</taxon>
        <taxon>Acidaminococcus</taxon>
    </lineage>
</organism>
<proteinExistence type="predicted"/>
<dbReference type="AlphaFoldDB" id="A0A1H2W257"/>
<gene>
    <name evidence="2" type="ORF">SAMN05216495_10562</name>
</gene>
<dbReference type="EMBL" id="FNOP01000005">
    <property type="protein sequence ID" value="SDW74314.1"/>
    <property type="molecule type" value="Genomic_DNA"/>
</dbReference>
<dbReference type="RefSeq" id="WP_074705362.1">
    <property type="nucleotide sequence ID" value="NZ_CALAKB010000006.1"/>
</dbReference>
<reference evidence="2 3" key="1">
    <citation type="submission" date="2016-10" db="EMBL/GenBank/DDBJ databases">
        <authorList>
            <person name="Varghese N."/>
            <person name="Submissions S."/>
        </authorList>
    </citation>
    <scope>NUCLEOTIDE SEQUENCE [LARGE SCALE GENOMIC DNA]</scope>
    <source>
        <strain evidence="2 3">WCC6</strain>
    </source>
</reference>
<keyword evidence="1" id="KW-0472">Membrane</keyword>
<dbReference type="Pfam" id="PF07009">
    <property type="entry name" value="NusG_II"/>
    <property type="match status" value="1"/>
</dbReference>
<keyword evidence="1" id="KW-1133">Transmembrane helix</keyword>
<protein>
    <recommendedName>
        <fullName evidence="4">NusG domain II-containing protein</fullName>
    </recommendedName>
</protein>
<dbReference type="CDD" id="cd09846">
    <property type="entry name" value="DUF1312"/>
    <property type="match status" value="1"/>
</dbReference>
<evidence type="ECO:0000256" key="1">
    <source>
        <dbReference type="SAM" id="Phobius"/>
    </source>
</evidence>
<dbReference type="Gene3D" id="2.60.320.10">
    <property type="entry name" value="N-utilization substance G protein NusG, insert domain"/>
    <property type="match status" value="1"/>
</dbReference>
<comment type="caution">
    <text evidence="2">The sequence shown here is derived from an EMBL/GenBank/DDBJ whole genome shotgun (WGS) entry which is preliminary data.</text>
</comment>
<accession>A0A1H2W257</accession>
<dbReference type="InterPro" id="IPR038690">
    <property type="entry name" value="NusG_2_sf"/>
</dbReference>
<sequence>MRKNDFWLILGLALLALGSWFLFRSRTADRDKVLVVRQDQQVIQRIELKKVTSETKLMVPTEHGEVVIVYDREGGRVLSSPCPDQVCVRQGKITQSGQTIACVPEKVLVTLTTAAKENDHDAILR</sequence>
<name>A0A1H2W257_ACIFE</name>
<evidence type="ECO:0000313" key="3">
    <source>
        <dbReference type="Proteomes" id="UP000182379"/>
    </source>
</evidence>